<protein>
    <submittedName>
        <fullName evidence="2">Uncharacterized protein</fullName>
    </submittedName>
</protein>
<proteinExistence type="predicted"/>
<organism evidence="2 3">
    <name type="scientific">Lentinus tigrinus ALCF2SS1-6</name>
    <dbReference type="NCBI Taxonomy" id="1328759"/>
    <lineage>
        <taxon>Eukaryota</taxon>
        <taxon>Fungi</taxon>
        <taxon>Dikarya</taxon>
        <taxon>Basidiomycota</taxon>
        <taxon>Agaricomycotina</taxon>
        <taxon>Agaricomycetes</taxon>
        <taxon>Polyporales</taxon>
        <taxon>Polyporaceae</taxon>
        <taxon>Lentinus</taxon>
    </lineage>
</organism>
<evidence type="ECO:0000256" key="1">
    <source>
        <dbReference type="SAM" id="MobiDB-lite"/>
    </source>
</evidence>
<sequence length="171" mass="17747">MPLEVDGMGVVASIPAMDNPVPVPRQSSSADIRANDAPSPLPDECSTTAGPGRIHAIAHESHSVAVVNDEEPGAPEGSLPVSRGGSESTMPSEQEDAMGQGAHPALHTNNMPDCSPSDAAMSERMESTPTVTVLTATQVDVDAQTKVLADDLHCHVSGRAKTSKERQKTSC</sequence>
<dbReference type="EMBL" id="ML122480">
    <property type="protein sequence ID" value="RPD52055.1"/>
    <property type="molecule type" value="Genomic_DNA"/>
</dbReference>
<dbReference type="AlphaFoldDB" id="A0A5C2RNF8"/>
<reference evidence="2" key="1">
    <citation type="journal article" date="2018" name="Genome Biol. Evol.">
        <title>Genomics and development of Lentinus tigrinus, a white-rot wood-decaying mushroom with dimorphic fruiting bodies.</title>
        <authorList>
            <person name="Wu B."/>
            <person name="Xu Z."/>
            <person name="Knudson A."/>
            <person name="Carlson A."/>
            <person name="Chen N."/>
            <person name="Kovaka S."/>
            <person name="LaButti K."/>
            <person name="Lipzen A."/>
            <person name="Pennachio C."/>
            <person name="Riley R."/>
            <person name="Schakwitz W."/>
            <person name="Umezawa K."/>
            <person name="Ohm R.A."/>
            <person name="Grigoriev I.V."/>
            <person name="Nagy L.G."/>
            <person name="Gibbons J."/>
            <person name="Hibbett D."/>
        </authorList>
    </citation>
    <scope>NUCLEOTIDE SEQUENCE [LARGE SCALE GENOMIC DNA]</scope>
    <source>
        <strain evidence="2">ALCF2SS1-6</strain>
    </source>
</reference>
<gene>
    <name evidence="2" type="ORF">L227DRAFT_618141</name>
</gene>
<keyword evidence="3" id="KW-1185">Reference proteome</keyword>
<evidence type="ECO:0000313" key="3">
    <source>
        <dbReference type="Proteomes" id="UP000313359"/>
    </source>
</evidence>
<dbReference type="Proteomes" id="UP000313359">
    <property type="component" value="Unassembled WGS sequence"/>
</dbReference>
<accession>A0A5C2RNF8</accession>
<evidence type="ECO:0000313" key="2">
    <source>
        <dbReference type="EMBL" id="RPD52055.1"/>
    </source>
</evidence>
<name>A0A5C2RNF8_9APHY</name>
<feature type="region of interest" description="Disordered" evidence="1">
    <location>
        <begin position="13"/>
        <end position="129"/>
    </location>
</feature>